<sequence length="771" mass="86640">MKNILFVLVITLAGLSGNAQTVYRGQVTDQNQMPLVGATIVSLSDTTIGAMTDAEGIYEIVLDDPKVSISYVGFLTTQKTLKEGFNKTLLRENTTNLNEVVVTGNRESQKRSEVPAAISVIDSKDLAETKAFGIDQVVNQVSGVFMMTSRVASNEQHMMAVRSPLSTKALFLYLEDGLQIRPTSVFNHNALLEMNDISYGRVEVLKGPASSIYGSEAIGGSFNFITKRPTEDLTGSVGLQRNDLGLSRYELEISDSPSDRLGLYLGTHFVQRENGPIEYSDYEKFALSFKTVYDLSDRSEWTNVIDLVDYRSDMTGSLSEADYSGGNFESDQTFTEREALAFRVRSTLETQWNDRNKTSFNLVFRKNQMEQNPSYRIKQFREGGQLTGEGSGELNSNRYNSYMGLVQHKLDFNFKDSQLVFGGTVDFSPQDYIAENTRVVVDPETGRNIDFSLQSGSYILNYNADILNYAGFAQYEVSVIEKLKMTAAVRFDRFQYTYRNRMEGLGDQRSTDTYGNLTPKLGFNYNFNALSGIYTNYSQGFTPPQVSTLYRNRNELVDIKPSIYNNYELGGYFNIAQKIKLDGALYMIDGKNTLITLRDDDDVFVNTNAGKTRSYGIEYGVTYTPSPKLSLTHNGSYARHRYISFFDGGIDYSNTDRESAPRLLGLSRITYRPLENLSITAEHELVGEYNTSFEGQIDMGDGTFGTSTYKGHNIFNLRAVYRLKHIELWAHALNIFDELYAARASYSSFSGENSYSIGNPLAFHGGVRYLF</sequence>
<evidence type="ECO:0000256" key="4">
    <source>
        <dbReference type="ARBA" id="ARBA00022692"/>
    </source>
</evidence>
<organism evidence="15 16">
    <name type="scientific">Zobellia uliginosa</name>
    <dbReference type="NCBI Taxonomy" id="143224"/>
    <lineage>
        <taxon>Bacteria</taxon>
        <taxon>Pseudomonadati</taxon>
        <taxon>Bacteroidota</taxon>
        <taxon>Flavobacteriia</taxon>
        <taxon>Flavobacteriales</taxon>
        <taxon>Flavobacteriaceae</taxon>
        <taxon>Zobellia</taxon>
    </lineage>
</organism>
<comment type="subcellular location">
    <subcellularLocation>
        <location evidence="1 10">Cell outer membrane</location>
        <topology evidence="1 10">Multi-pass membrane protein</topology>
    </subcellularLocation>
</comment>
<dbReference type="SUPFAM" id="SSF49464">
    <property type="entry name" value="Carboxypeptidase regulatory domain-like"/>
    <property type="match status" value="1"/>
</dbReference>
<accession>A0ABY1KWJ6</accession>
<dbReference type="InterPro" id="IPR036942">
    <property type="entry name" value="Beta-barrel_TonB_sf"/>
</dbReference>
<evidence type="ECO:0000256" key="6">
    <source>
        <dbReference type="ARBA" id="ARBA00023077"/>
    </source>
</evidence>
<dbReference type="Proteomes" id="UP000185728">
    <property type="component" value="Unassembled WGS sequence"/>
</dbReference>
<dbReference type="RefSeq" id="WP_076455982.1">
    <property type="nucleotide sequence ID" value="NZ_FTOB01000004.1"/>
</dbReference>
<evidence type="ECO:0000256" key="9">
    <source>
        <dbReference type="ARBA" id="ARBA00023237"/>
    </source>
</evidence>
<keyword evidence="3 10" id="KW-1134">Transmembrane beta strand</keyword>
<gene>
    <name evidence="15" type="ORF">SAMN05421766_104481</name>
</gene>
<dbReference type="PANTHER" id="PTHR30069">
    <property type="entry name" value="TONB-DEPENDENT OUTER MEMBRANE RECEPTOR"/>
    <property type="match status" value="1"/>
</dbReference>
<evidence type="ECO:0000256" key="2">
    <source>
        <dbReference type="ARBA" id="ARBA00022448"/>
    </source>
</evidence>
<evidence type="ECO:0000256" key="3">
    <source>
        <dbReference type="ARBA" id="ARBA00022452"/>
    </source>
</evidence>
<evidence type="ECO:0000256" key="10">
    <source>
        <dbReference type="PROSITE-ProRule" id="PRU01360"/>
    </source>
</evidence>
<evidence type="ECO:0000313" key="16">
    <source>
        <dbReference type="Proteomes" id="UP000185728"/>
    </source>
</evidence>
<keyword evidence="2 10" id="KW-0813">Transport</keyword>
<dbReference type="PROSITE" id="PS52016">
    <property type="entry name" value="TONB_DEPENDENT_REC_3"/>
    <property type="match status" value="1"/>
</dbReference>
<name>A0ABY1KWJ6_9FLAO</name>
<dbReference type="EMBL" id="FTOB01000004">
    <property type="protein sequence ID" value="SIS86566.1"/>
    <property type="molecule type" value="Genomic_DNA"/>
</dbReference>
<dbReference type="Gene3D" id="2.170.130.10">
    <property type="entry name" value="TonB-dependent receptor, plug domain"/>
    <property type="match status" value="1"/>
</dbReference>
<evidence type="ECO:0000256" key="7">
    <source>
        <dbReference type="ARBA" id="ARBA00023136"/>
    </source>
</evidence>
<keyword evidence="7 10" id="KW-0472">Membrane</keyword>
<protein>
    <submittedName>
        <fullName evidence="15">Outer membrane receptor proteins, mostly Fe transport</fullName>
    </submittedName>
</protein>
<reference evidence="15 16" key="1">
    <citation type="submission" date="2017-01" db="EMBL/GenBank/DDBJ databases">
        <authorList>
            <person name="Varghese N."/>
            <person name="Submissions S."/>
        </authorList>
    </citation>
    <scope>NUCLEOTIDE SEQUENCE [LARGE SCALE GENOMIC DNA]</scope>
    <source>
        <strain evidence="15 16">DSM 2061</strain>
    </source>
</reference>
<dbReference type="InterPro" id="IPR037066">
    <property type="entry name" value="Plug_dom_sf"/>
</dbReference>
<feature type="domain" description="TonB-dependent receptor plug" evidence="14">
    <location>
        <begin position="111"/>
        <end position="220"/>
    </location>
</feature>
<keyword evidence="8 15" id="KW-0675">Receptor</keyword>
<keyword evidence="9 10" id="KW-0998">Cell outer membrane</keyword>
<evidence type="ECO:0000256" key="12">
    <source>
        <dbReference type="SAM" id="SignalP"/>
    </source>
</evidence>
<dbReference type="PANTHER" id="PTHR30069:SF29">
    <property type="entry name" value="HEMOGLOBIN AND HEMOGLOBIN-HAPTOGLOBIN-BINDING PROTEIN 1-RELATED"/>
    <property type="match status" value="1"/>
</dbReference>
<evidence type="ECO:0000256" key="8">
    <source>
        <dbReference type="ARBA" id="ARBA00023170"/>
    </source>
</evidence>
<feature type="signal peptide" evidence="12">
    <location>
        <begin position="1"/>
        <end position="21"/>
    </location>
</feature>
<feature type="domain" description="TonB-dependent receptor-like beta-barrel" evidence="13">
    <location>
        <begin position="308"/>
        <end position="733"/>
    </location>
</feature>
<dbReference type="InterPro" id="IPR008969">
    <property type="entry name" value="CarboxyPept-like_regulatory"/>
</dbReference>
<comment type="similarity">
    <text evidence="10 11">Belongs to the TonB-dependent receptor family.</text>
</comment>
<keyword evidence="6 11" id="KW-0798">TonB box</keyword>
<evidence type="ECO:0000256" key="1">
    <source>
        <dbReference type="ARBA" id="ARBA00004571"/>
    </source>
</evidence>
<dbReference type="SUPFAM" id="SSF56935">
    <property type="entry name" value="Porins"/>
    <property type="match status" value="1"/>
</dbReference>
<dbReference type="InterPro" id="IPR000531">
    <property type="entry name" value="Beta-barrel_TonB"/>
</dbReference>
<keyword evidence="5 12" id="KW-0732">Signal</keyword>
<evidence type="ECO:0000256" key="11">
    <source>
        <dbReference type="RuleBase" id="RU003357"/>
    </source>
</evidence>
<dbReference type="Pfam" id="PF00593">
    <property type="entry name" value="TonB_dep_Rec_b-barrel"/>
    <property type="match status" value="1"/>
</dbReference>
<keyword evidence="16" id="KW-1185">Reference proteome</keyword>
<evidence type="ECO:0000259" key="13">
    <source>
        <dbReference type="Pfam" id="PF00593"/>
    </source>
</evidence>
<dbReference type="Pfam" id="PF13715">
    <property type="entry name" value="CarbopepD_reg_2"/>
    <property type="match status" value="1"/>
</dbReference>
<evidence type="ECO:0000256" key="5">
    <source>
        <dbReference type="ARBA" id="ARBA00022729"/>
    </source>
</evidence>
<proteinExistence type="inferred from homology"/>
<dbReference type="Pfam" id="PF07715">
    <property type="entry name" value="Plug"/>
    <property type="match status" value="1"/>
</dbReference>
<evidence type="ECO:0000313" key="15">
    <source>
        <dbReference type="EMBL" id="SIS86566.1"/>
    </source>
</evidence>
<dbReference type="InterPro" id="IPR012910">
    <property type="entry name" value="Plug_dom"/>
</dbReference>
<dbReference type="InterPro" id="IPR039426">
    <property type="entry name" value="TonB-dep_rcpt-like"/>
</dbReference>
<dbReference type="Gene3D" id="2.40.170.20">
    <property type="entry name" value="TonB-dependent receptor, beta-barrel domain"/>
    <property type="match status" value="1"/>
</dbReference>
<evidence type="ECO:0000259" key="14">
    <source>
        <dbReference type="Pfam" id="PF07715"/>
    </source>
</evidence>
<keyword evidence="4 10" id="KW-0812">Transmembrane</keyword>
<feature type="chain" id="PRO_5046681450" evidence="12">
    <location>
        <begin position="22"/>
        <end position="771"/>
    </location>
</feature>
<comment type="caution">
    <text evidence="15">The sequence shown here is derived from an EMBL/GenBank/DDBJ whole genome shotgun (WGS) entry which is preliminary data.</text>
</comment>